<comment type="similarity">
    <text evidence="1">Belongs to the YciI family.</text>
</comment>
<dbReference type="STRING" id="1796497.GCE9029_02548"/>
<evidence type="ECO:0000259" key="2">
    <source>
        <dbReference type="Pfam" id="PF03795"/>
    </source>
</evidence>
<dbReference type="Proteomes" id="UP000071641">
    <property type="component" value="Unassembled WGS sequence"/>
</dbReference>
<protein>
    <submittedName>
        <fullName evidence="3">YciI-like protein</fullName>
    </submittedName>
</protein>
<dbReference type="InterPro" id="IPR005545">
    <property type="entry name" value="YCII"/>
</dbReference>
<dbReference type="EMBL" id="FIZX01000002">
    <property type="protein sequence ID" value="CZF81342.1"/>
    <property type="molecule type" value="Genomic_DNA"/>
</dbReference>
<keyword evidence="4" id="KW-1185">Reference proteome</keyword>
<gene>
    <name evidence="3" type="ORF">GCE9029_02548</name>
</gene>
<feature type="domain" description="YCII-related" evidence="2">
    <location>
        <begin position="1"/>
        <end position="77"/>
    </location>
</feature>
<accession>A0A128F3F3</accession>
<evidence type="ECO:0000256" key="1">
    <source>
        <dbReference type="ARBA" id="ARBA00007689"/>
    </source>
</evidence>
<dbReference type="RefSeq" id="WP_062663607.1">
    <property type="nucleotide sequence ID" value="NZ_FIZX01000002.1"/>
</dbReference>
<evidence type="ECO:0000313" key="4">
    <source>
        <dbReference type="Proteomes" id="UP000071641"/>
    </source>
</evidence>
<evidence type="ECO:0000313" key="3">
    <source>
        <dbReference type="EMBL" id="CZF81342.1"/>
    </source>
</evidence>
<dbReference type="Gene3D" id="3.30.70.1060">
    <property type="entry name" value="Dimeric alpha+beta barrel"/>
    <property type="match status" value="1"/>
</dbReference>
<reference evidence="4" key="1">
    <citation type="submission" date="2016-02" db="EMBL/GenBank/DDBJ databases">
        <authorList>
            <person name="Rodrigo-Torres Lidia"/>
            <person name="Arahal R.David."/>
        </authorList>
    </citation>
    <scope>NUCLEOTIDE SEQUENCE [LARGE SCALE GENOMIC DNA]</scope>
    <source>
        <strain evidence="4">CECT 9029</strain>
    </source>
</reference>
<proteinExistence type="inferred from homology"/>
<organism evidence="3 4">
    <name type="scientific">Grimontia celer</name>
    <dbReference type="NCBI Taxonomy" id="1796497"/>
    <lineage>
        <taxon>Bacteria</taxon>
        <taxon>Pseudomonadati</taxon>
        <taxon>Pseudomonadota</taxon>
        <taxon>Gammaproteobacteria</taxon>
        <taxon>Vibrionales</taxon>
        <taxon>Vibrionaceae</taxon>
        <taxon>Grimontia</taxon>
    </lineage>
</organism>
<dbReference type="OrthoDB" id="70894at2"/>
<sequence length="96" mass="10907">MRVVAIFTDTPEMLEHRKQHGQAHFDFLRANQSEILVGGGLRDEDGGAYVGGLWVMEVESLARAKAIIEQDPYYVPELRSFELKVWGKAFDEDVII</sequence>
<dbReference type="Pfam" id="PF03795">
    <property type="entry name" value="YCII"/>
    <property type="match status" value="1"/>
</dbReference>
<dbReference type="AlphaFoldDB" id="A0A128F3F3"/>
<dbReference type="SUPFAM" id="SSF54909">
    <property type="entry name" value="Dimeric alpha+beta barrel"/>
    <property type="match status" value="1"/>
</dbReference>
<dbReference type="InterPro" id="IPR011008">
    <property type="entry name" value="Dimeric_a/b-barrel"/>
</dbReference>
<name>A0A128F3F3_9GAMM</name>